<reference evidence="2 3" key="1">
    <citation type="submission" date="2019-03" db="EMBL/GenBank/DDBJ databases">
        <title>Genomic Encyclopedia of Type Strains, Phase IV (KMG-IV): sequencing the most valuable type-strain genomes for metagenomic binning, comparative biology and taxonomic classification.</title>
        <authorList>
            <person name="Goeker M."/>
        </authorList>
    </citation>
    <scope>NUCLEOTIDE SEQUENCE [LARGE SCALE GENOMIC DNA]</scope>
    <source>
        <strain evidence="2 3">DSM 2286</strain>
    </source>
</reference>
<proteinExistence type="predicted"/>
<comment type="caution">
    <text evidence="2">The sequence shown here is derived from an EMBL/GenBank/DDBJ whole genome shotgun (WGS) entry which is preliminary data.</text>
</comment>
<feature type="transmembrane region" description="Helical" evidence="1">
    <location>
        <begin position="6"/>
        <end position="22"/>
    </location>
</feature>
<gene>
    <name evidence="2" type="ORF">EV691_10780</name>
</gene>
<name>A0A4R1PP66_9GAMM</name>
<evidence type="ECO:0000256" key="1">
    <source>
        <dbReference type="SAM" id="Phobius"/>
    </source>
</evidence>
<keyword evidence="1" id="KW-0472">Membrane</keyword>
<dbReference type="AlphaFoldDB" id="A0A4R1PP66"/>
<protein>
    <submittedName>
        <fullName evidence="2">Uncharacterized protein</fullName>
    </submittedName>
</protein>
<organism evidence="2 3">
    <name type="scientific">Azotobacter chroococcum</name>
    <dbReference type="NCBI Taxonomy" id="353"/>
    <lineage>
        <taxon>Bacteria</taxon>
        <taxon>Pseudomonadati</taxon>
        <taxon>Pseudomonadota</taxon>
        <taxon>Gammaproteobacteria</taxon>
        <taxon>Pseudomonadales</taxon>
        <taxon>Pseudomonadaceae</taxon>
        <taxon>Azotobacter</taxon>
    </lineage>
</organism>
<dbReference type="Proteomes" id="UP000295169">
    <property type="component" value="Unassembled WGS sequence"/>
</dbReference>
<evidence type="ECO:0000313" key="3">
    <source>
        <dbReference type="Proteomes" id="UP000295169"/>
    </source>
</evidence>
<dbReference type="EMBL" id="SMMU01000007">
    <property type="protein sequence ID" value="TCL32553.1"/>
    <property type="molecule type" value="Genomic_DNA"/>
</dbReference>
<keyword evidence="1" id="KW-1133">Transmembrane helix</keyword>
<sequence length="80" mass="9286">MNQGWIYYILLLITTLYSDNCFRDVKIKSQNRLNALGADLREIRSSIDVVPVRVNALESNVIWKSYAAGRHLKVEERISF</sequence>
<accession>A0A4R1PP66</accession>
<dbReference type="RefSeq" id="WP_131302319.1">
    <property type="nucleotide sequence ID" value="NZ_JBHLST010000116.1"/>
</dbReference>
<evidence type="ECO:0000313" key="2">
    <source>
        <dbReference type="EMBL" id="TCL32553.1"/>
    </source>
</evidence>
<keyword evidence="1" id="KW-0812">Transmembrane</keyword>